<dbReference type="SMART" id="SM01329">
    <property type="entry name" value="Iso_dh"/>
    <property type="match status" value="1"/>
</dbReference>
<keyword evidence="6" id="KW-0464">Manganese</keyword>
<keyword evidence="4" id="KW-0560">Oxidoreductase</keyword>
<dbReference type="InterPro" id="IPR024084">
    <property type="entry name" value="IsoPropMal-DH-like_dom"/>
</dbReference>
<dbReference type="SUPFAM" id="SSF53659">
    <property type="entry name" value="Isocitrate/Isopropylmalate dehydrogenase-like"/>
    <property type="match status" value="1"/>
</dbReference>
<dbReference type="Gene3D" id="3.40.980.10">
    <property type="entry name" value="MoaB/Mog-like domain"/>
    <property type="match status" value="1"/>
</dbReference>
<evidence type="ECO:0000256" key="2">
    <source>
        <dbReference type="ARBA" id="ARBA00001946"/>
    </source>
</evidence>
<gene>
    <name evidence="9" type="ORF">CER18_06990</name>
</gene>
<evidence type="ECO:0000256" key="6">
    <source>
        <dbReference type="ARBA" id="ARBA00023211"/>
    </source>
</evidence>
<evidence type="ECO:0000313" key="10">
    <source>
        <dbReference type="Proteomes" id="UP000229839"/>
    </source>
</evidence>
<dbReference type="Gene3D" id="3.40.718.10">
    <property type="entry name" value="Isopropylmalate Dehydrogenase"/>
    <property type="match status" value="1"/>
</dbReference>
<comment type="caution">
    <text evidence="9">The sequence shown here is derived from an EMBL/GenBank/DDBJ whole genome shotgun (WGS) entry which is preliminary data.</text>
</comment>
<dbReference type="STRING" id="85701.BM1374166_01889"/>
<dbReference type="Proteomes" id="UP000229839">
    <property type="component" value="Unassembled WGS sequence"/>
</dbReference>
<evidence type="ECO:0000256" key="1">
    <source>
        <dbReference type="ARBA" id="ARBA00001936"/>
    </source>
</evidence>
<evidence type="ECO:0000259" key="8">
    <source>
        <dbReference type="SMART" id="SM01329"/>
    </source>
</evidence>
<feature type="domain" description="MoaB/Mog" evidence="7">
    <location>
        <begin position="372"/>
        <end position="538"/>
    </location>
</feature>
<dbReference type="InterPro" id="IPR036425">
    <property type="entry name" value="MoaB/Mog-like_dom_sf"/>
</dbReference>
<dbReference type="InterPro" id="IPR050501">
    <property type="entry name" value="ICDH/IPMDH"/>
</dbReference>
<evidence type="ECO:0000256" key="5">
    <source>
        <dbReference type="ARBA" id="ARBA00023027"/>
    </source>
</evidence>
<keyword evidence="3" id="KW-0479">Metal-binding</keyword>
<evidence type="ECO:0000313" key="9">
    <source>
        <dbReference type="EMBL" id="PIT68490.1"/>
    </source>
</evidence>
<dbReference type="CDD" id="cd00885">
    <property type="entry name" value="cinA"/>
    <property type="match status" value="1"/>
</dbReference>
<dbReference type="GO" id="GO:0046872">
    <property type="term" value="F:metal ion binding"/>
    <property type="evidence" value="ECO:0007669"/>
    <property type="project" value="UniProtKB-KW"/>
</dbReference>
<dbReference type="InterPro" id="IPR001453">
    <property type="entry name" value="MoaB/Mog_dom"/>
</dbReference>
<dbReference type="Pfam" id="PF00180">
    <property type="entry name" value="Iso_dh"/>
    <property type="match status" value="1"/>
</dbReference>
<comment type="cofactor">
    <cofactor evidence="1">
        <name>Mn(2+)</name>
        <dbReference type="ChEBI" id="CHEBI:29035"/>
    </cofactor>
</comment>
<name>A0A2M6UQM8_9HYPH</name>
<dbReference type="PANTHER" id="PTHR43275">
    <property type="entry name" value="D-MALATE DEHYDROGENASE [DECARBOXYLATING]"/>
    <property type="match status" value="1"/>
</dbReference>
<comment type="cofactor">
    <cofactor evidence="2">
        <name>Mg(2+)</name>
        <dbReference type="ChEBI" id="CHEBI:18420"/>
    </cofactor>
</comment>
<dbReference type="EMBL" id="NJGE01000016">
    <property type="protein sequence ID" value="PIT68490.1"/>
    <property type="molecule type" value="Genomic_DNA"/>
</dbReference>
<feature type="domain" description="Isopropylmalate dehydrogenase-like" evidence="8">
    <location>
        <begin position="4"/>
        <end position="358"/>
    </location>
</feature>
<evidence type="ECO:0000256" key="3">
    <source>
        <dbReference type="ARBA" id="ARBA00022723"/>
    </source>
</evidence>
<dbReference type="Pfam" id="PF00994">
    <property type="entry name" value="MoCF_biosynth"/>
    <property type="match status" value="1"/>
</dbReference>
<dbReference type="PANTHER" id="PTHR43275:SF1">
    <property type="entry name" value="D-MALATE DEHYDROGENASE [DECARBOXYLATING]"/>
    <property type="match status" value="1"/>
</dbReference>
<sequence>MKKKVLVLAGDGVGPELCDAALMVLEPFQLPIEFTHGDIGFKCWQQEGDAIPHATWQKIAESDAILLGTVTEPGKEAALKECAPHLKEQNLAYVSPILQLCQKLGLFATIRPVRYILGPRKPFKFCVITEKSEGLDAGLDFRGITPETSAWLKHPNLTKYGVEEAAWTVHLQTRFGLERLFDYAFSYAHAHGIKRVTFADKLNVMRESGQFAQKIFEKIAQNYPEIEADIHHVDRVALWITTKPEQFGVIVAENMFGDILSDCAAGVMGGLELAPQANVGSQIACFKPAHGSAPNIAGQNKANPSAMLYTTALLLEHLGFQEEAKQLSQSVDQVIRSGKTVPHDRGGEASSRQMAEAVGNFLVNPISVYRAAIITVGDELLSGQYLNTNLQDLSQSLKKRNIQVTRHFVCADQLQQISETIVSCLGQEDLILISGGLGPTSDDKTRDSVAQAVRQPLVHHEDVWHTVKGQLARLGITPDKNNARQALFPETAKVLDNPTGTAPGFYLSCDESTLVVLPGPPSQALALLEDYLQQNEKKYSSLSRAEYAWTLIGIDESTIAHFVDCHFANEPFERHFLWKSPYVLVQLIGQSSTPLAPPLSPHLIEEFENHFHPYLVGREVTTAYKQLAMRAEVHWSIHDPELLKYFHAPEKNAKNLPQLAVEVSLSPSIETLEQQQESLGHATITVQMKGYDETHLTFPYTRPLLGVVLQEYAAWLVLKSVLQTEKSK</sequence>
<dbReference type="SMART" id="SM00852">
    <property type="entry name" value="MoCF_biosynth"/>
    <property type="match status" value="1"/>
</dbReference>
<proteinExistence type="predicted"/>
<dbReference type="RefSeq" id="WP_100129323.1">
    <property type="nucleotide sequence ID" value="NZ_CADDYI010000010.1"/>
</dbReference>
<dbReference type="AlphaFoldDB" id="A0A2M6UQM8"/>
<dbReference type="GO" id="GO:0016491">
    <property type="term" value="F:oxidoreductase activity"/>
    <property type="evidence" value="ECO:0007669"/>
    <property type="project" value="UniProtKB-KW"/>
</dbReference>
<protein>
    <submittedName>
        <fullName evidence="9">Molybdenum cofactor biosynthesis protein</fullName>
    </submittedName>
</protein>
<evidence type="ECO:0000259" key="7">
    <source>
        <dbReference type="SMART" id="SM00852"/>
    </source>
</evidence>
<reference evidence="9 10" key="1">
    <citation type="submission" date="2017-06" db="EMBL/GenBank/DDBJ databases">
        <title>Draft genome of Bartonella tribocorum strain L103, isolated from a rodent in Laos.</title>
        <authorList>
            <person name="Hadjadj L."/>
            <person name="Jiyipong T."/>
            <person name="Morand S."/>
            <person name="Diene S.M."/>
            <person name="Rolain J.-M."/>
        </authorList>
    </citation>
    <scope>NUCLEOTIDE SEQUENCE [LARGE SCALE GENOMIC DNA]</scope>
    <source>
        <strain evidence="9 10">L103</strain>
    </source>
</reference>
<organism evidence="9 10">
    <name type="scientific">Bartonella tribocorum</name>
    <dbReference type="NCBI Taxonomy" id="85701"/>
    <lineage>
        <taxon>Bacteria</taxon>
        <taxon>Pseudomonadati</taxon>
        <taxon>Pseudomonadota</taxon>
        <taxon>Alphaproteobacteria</taxon>
        <taxon>Hyphomicrobiales</taxon>
        <taxon>Bartonellaceae</taxon>
        <taxon>Bartonella</taxon>
    </lineage>
</organism>
<dbReference type="SUPFAM" id="SSF53218">
    <property type="entry name" value="Molybdenum cofactor biosynthesis proteins"/>
    <property type="match status" value="1"/>
</dbReference>
<accession>A0A2M6UQM8</accession>
<keyword evidence="5" id="KW-0520">NAD</keyword>
<dbReference type="OrthoDB" id="9767905at2"/>
<evidence type="ECO:0000256" key="4">
    <source>
        <dbReference type="ARBA" id="ARBA00023002"/>
    </source>
</evidence>